<evidence type="ECO:0000259" key="1">
    <source>
        <dbReference type="Pfam" id="PF01636"/>
    </source>
</evidence>
<dbReference type="EMBL" id="JAVREV010000016">
    <property type="protein sequence ID" value="MDT0445860.1"/>
    <property type="molecule type" value="Genomic_DNA"/>
</dbReference>
<dbReference type="SUPFAM" id="SSF56112">
    <property type="entry name" value="Protein kinase-like (PK-like)"/>
    <property type="match status" value="1"/>
</dbReference>
<keyword evidence="3" id="KW-1185">Reference proteome</keyword>
<accession>A0ABU2SDT0</accession>
<dbReference type="Pfam" id="PF01636">
    <property type="entry name" value="APH"/>
    <property type="match status" value="1"/>
</dbReference>
<dbReference type="Gene3D" id="3.90.1200.10">
    <property type="match status" value="1"/>
</dbReference>
<dbReference type="RefSeq" id="WP_311620046.1">
    <property type="nucleotide sequence ID" value="NZ_JAVREV010000016.1"/>
</dbReference>
<feature type="domain" description="Aminoglycoside phosphotransferase" evidence="1">
    <location>
        <begin position="4"/>
        <end position="108"/>
    </location>
</feature>
<dbReference type="PANTHER" id="PTHR21310:SF40">
    <property type="entry name" value="AMINOGLYCOSIDE PHOSPHOTRANSFERASE DOMAIN-CONTAINING PROTEIN-RELATED"/>
    <property type="match status" value="1"/>
</dbReference>
<protein>
    <submittedName>
        <fullName evidence="2">Phosphotransferase</fullName>
    </submittedName>
</protein>
<dbReference type="Proteomes" id="UP001183615">
    <property type="component" value="Unassembled WGS sequence"/>
</dbReference>
<gene>
    <name evidence="2" type="ORF">RM779_25155</name>
</gene>
<name>A0ABU2SDT0_9ACTN</name>
<organism evidence="2 3">
    <name type="scientific">Streptomyces johnsoniae</name>
    <dbReference type="NCBI Taxonomy" id="3075532"/>
    <lineage>
        <taxon>Bacteria</taxon>
        <taxon>Bacillati</taxon>
        <taxon>Actinomycetota</taxon>
        <taxon>Actinomycetes</taxon>
        <taxon>Kitasatosporales</taxon>
        <taxon>Streptomycetaceae</taxon>
        <taxon>Streptomyces</taxon>
    </lineage>
</organism>
<comment type="caution">
    <text evidence="2">The sequence shown here is derived from an EMBL/GenBank/DDBJ whole genome shotgun (WGS) entry which is preliminary data.</text>
</comment>
<dbReference type="InterPro" id="IPR051678">
    <property type="entry name" value="AGP_Transferase"/>
</dbReference>
<evidence type="ECO:0000313" key="2">
    <source>
        <dbReference type="EMBL" id="MDT0445860.1"/>
    </source>
</evidence>
<sequence>MRTGERIGSGRSADVYTLVGDPGRVLRRYRDGTDATDEAALMARLAALGYPVPAVHLEDAPGPADLVMERLTGPTMLQALLTESAADDVGARAGATLAGLLHRLHALPGRIVHLDLHPDNVIFGPRGPVVIDWCNADTGPPGLDCAMSALILAQAAVGALPQARPVLAALLPQLDGTLETHLPAATARRAADRGAAQEAVLLDEAVALIHALRRVQPQISL</sequence>
<proteinExistence type="predicted"/>
<reference evidence="3" key="1">
    <citation type="submission" date="2023-07" db="EMBL/GenBank/DDBJ databases">
        <title>30 novel species of actinomycetes from the DSMZ collection.</title>
        <authorList>
            <person name="Nouioui I."/>
        </authorList>
    </citation>
    <scope>NUCLEOTIDE SEQUENCE [LARGE SCALE GENOMIC DNA]</scope>
    <source>
        <strain evidence="3">DSM 41886</strain>
    </source>
</reference>
<evidence type="ECO:0000313" key="3">
    <source>
        <dbReference type="Proteomes" id="UP001183615"/>
    </source>
</evidence>
<dbReference type="InterPro" id="IPR011009">
    <property type="entry name" value="Kinase-like_dom_sf"/>
</dbReference>
<dbReference type="PANTHER" id="PTHR21310">
    <property type="entry name" value="AMINOGLYCOSIDE PHOSPHOTRANSFERASE-RELATED-RELATED"/>
    <property type="match status" value="1"/>
</dbReference>
<dbReference type="InterPro" id="IPR002575">
    <property type="entry name" value="Aminoglycoside_PTrfase"/>
</dbReference>